<name>A0AAU0MW48_9GAMM</name>
<dbReference type="AlphaFoldDB" id="A0AAU0MW48"/>
<evidence type="ECO:0000313" key="1">
    <source>
        <dbReference type="EMBL" id="WOX04718.1"/>
    </source>
</evidence>
<dbReference type="KEGG" id="mpaf:R5R33_13345"/>
<keyword evidence="2" id="KW-1185">Reference proteome</keyword>
<dbReference type="Gene3D" id="3.10.420.10">
    <property type="entry name" value="SecB-like"/>
    <property type="match status" value="1"/>
</dbReference>
<dbReference type="RefSeq" id="WP_318953194.1">
    <property type="nucleotide sequence ID" value="NZ_CP137555.1"/>
</dbReference>
<dbReference type="EMBL" id="CP137555">
    <property type="protein sequence ID" value="WOX04718.1"/>
    <property type="molecule type" value="Genomic_DNA"/>
</dbReference>
<accession>A0AAU0MW48</accession>
<evidence type="ECO:0008006" key="3">
    <source>
        <dbReference type="Google" id="ProtNLM"/>
    </source>
</evidence>
<sequence length="158" mass="17802">MFAKVEASPLQLQQLVFTRVHVDALVPSDVTDDIWAPDFDFTDVEFAHEVMVMPKEGQEEDPREFILALKFAIPNNNENSKLAPYTVDVQAQAIFTFAPIFEPKKRESLVTVNGCSMVIGAIREMLCQLTARSVYGPMTLPTLRFIPEPEKKEEADQA</sequence>
<dbReference type="Proteomes" id="UP001302477">
    <property type="component" value="Chromosome"/>
</dbReference>
<dbReference type="InterPro" id="IPR035958">
    <property type="entry name" value="SecB-like_sf"/>
</dbReference>
<gene>
    <name evidence="1" type="ORF">R5R33_13345</name>
</gene>
<proteinExistence type="predicted"/>
<dbReference type="SUPFAM" id="SSF54611">
    <property type="entry name" value="SecB-like"/>
    <property type="match status" value="1"/>
</dbReference>
<protein>
    <recommendedName>
        <fullName evidence="3">Preprotein translocase subunit SecB</fullName>
    </recommendedName>
</protein>
<organism evidence="1 2">
    <name type="scientific">Microbulbifer pacificus</name>
    <dbReference type="NCBI Taxonomy" id="407164"/>
    <lineage>
        <taxon>Bacteria</taxon>
        <taxon>Pseudomonadati</taxon>
        <taxon>Pseudomonadota</taxon>
        <taxon>Gammaproteobacteria</taxon>
        <taxon>Cellvibrionales</taxon>
        <taxon>Microbulbiferaceae</taxon>
        <taxon>Microbulbifer</taxon>
    </lineage>
</organism>
<evidence type="ECO:0000313" key="2">
    <source>
        <dbReference type="Proteomes" id="UP001302477"/>
    </source>
</evidence>
<reference evidence="1 2" key="1">
    <citation type="submission" date="2023-10" db="EMBL/GenBank/DDBJ databases">
        <title>Description of Microbulbifer bruguierae sp. nov., isolated from the sediments of mangrove plant Bruguiera sexangula and comparative genomic analyses of the genus Microbulbifer.</title>
        <authorList>
            <person name="Long M."/>
        </authorList>
    </citation>
    <scope>NUCLEOTIDE SEQUENCE [LARGE SCALE GENOMIC DNA]</scope>
    <source>
        <strain evidence="1 2">SPO729</strain>
    </source>
</reference>